<dbReference type="PROSITE" id="PS51160">
    <property type="entry name" value="ACYLPHOSPHATASE_3"/>
    <property type="match status" value="1"/>
</dbReference>
<proteinExistence type="inferred from homology"/>
<dbReference type="InterPro" id="IPR036046">
    <property type="entry name" value="Acylphosphatase-like_dom_sf"/>
</dbReference>
<dbReference type="STRING" id="1867956.BJF95_03360"/>
<name>A0A1Q8ZVU4_9HYPH</name>
<dbReference type="Pfam" id="PF00708">
    <property type="entry name" value="Acylphosphatase"/>
    <property type="match status" value="1"/>
</dbReference>
<evidence type="ECO:0000259" key="3">
    <source>
        <dbReference type="PROSITE" id="PS51160"/>
    </source>
</evidence>
<evidence type="ECO:0000256" key="1">
    <source>
        <dbReference type="PROSITE-ProRule" id="PRU00520"/>
    </source>
</evidence>
<dbReference type="RefSeq" id="WP_075638398.1">
    <property type="nucleotide sequence ID" value="NZ_MKIM01000022.1"/>
</dbReference>
<reference evidence="4 5" key="1">
    <citation type="submission" date="2016-09" db="EMBL/GenBank/DDBJ databases">
        <title>Rhizobium oryziradicis sp. nov., isolated from the root of rice.</title>
        <authorList>
            <person name="Zhao J."/>
            <person name="Zhang X."/>
        </authorList>
    </citation>
    <scope>NUCLEOTIDE SEQUENCE [LARGE SCALE GENOMIC DNA]</scope>
    <source>
        <strain evidence="4 5">N19</strain>
    </source>
</reference>
<dbReference type="InterPro" id="IPR001792">
    <property type="entry name" value="Acylphosphatase-like_dom"/>
</dbReference>
<dbReference type="EMBL" id="MKIM01000022">
    <property type="protein sequence ID" value="OLP46201.1"/>
    <property type="molecule type" value="Genomic_DNA"/>
</dbReference>
<dbReference type="SUPFAM" id="SSF54975">
    <property type="entry name" value="Acylphosphatase/BLUF domain-like"/>
    <property type="match status" value="1"/>
</dbReference>
<dbReference type="Gene3D" id="3.30.70.100">
    <property type="match status" value="1"/>
</dbReference>
<dbReference type="AlphaFoldDB" id="A0A1Q8ZVU4"/>
<evidence type="ECO:0000313" key="5">
    <source>
        <dbReference type="Proteomes" id="UP000186894"/>
    </source>
</evidence>
<accession>A0A1Q8ZVU4</accession>
<evidence type="ECO:0000313" key="4">
    <source>
        <dbReference type="EMBL" id="OLP46201.1"/>
    </source>
</evidence>
<organism evidence="4 5">
    <name type="scientific">Rhizobium oryziradicis</name>
    <dbReference type="NCBI Taxonomy" id="1867956"/>
    <lineage>
        <taxon>Bacteria</taxon>
        <taxon>Pseudomonadati</taxon>
        <taxon>Pseudomonadota</taxon>
        <taxon>Alphaproteobacteria</taxon>
        <taxon>Hyphomicrobiales</taxon>
        <taxon>Rhizobiaceae</taxon>
        <taxon>Rhizobium/Agrobacterium group</taxon>
        <taxon>Rhizobium</taxon>
    </lineage>
</organism>
<keyword evidence="5" id="KW-1185">Reference proteome</keyword>
<comment type="caution">
    <text evidence="1">Lacks conserved residue(s) required for the propagation of feature annotation.</text>
</comment>
<comment type="caution">
    <text evidence="4">The sequence shown here is derived from an EMBL/GenBank/DDBJ whole genome shotgun (WGS) entry which is preliminary data.</text>
</comment>
<evidence type="ECO:0000256" key="2">
    <source>
        <dbReference type="RuleBase" id="RU004168"/>
    </source>
</evidence>
<feature type="domain" description="Acylphosphatase-like" evidence="3">
    <location>
        <begin position="10"/>
        <end position="93"/>
    </location>
</feature>
<comment type="similarity">
    <text evidence="2">Belongs to the acylphosphatase family.</text>
</comment>
<gene>
    <name evidence="4" type="ORF">BJF95_03360</name>
</gene>
<protein>
    <recommendedName>
        <fullName evidence="3">Acylphosphatase-like domain-containing protein</fullName>
    </recommendedName>
</protein>
<sequence>MTPLNSCNTCEKLSISGDVGAASFLPWIQKHAQKLGLTQRISQMGNGSIDLILEGPPELIDAMEIGCWLGPIDVWVETIVRAPTEMQREDAPL</sequence>
<dbReference type="Proteomes" id="UP000186894">
    <property type="component" value="Unassembled WGS sequence"/>
</dbReference>
<dbReference type="OrthoDB" id="7774747at2"/>